<dbReference type="SUPFAM" id="SSF52058">
    <property type="entry name" value="L domain-like"/>
    <property type="match status" value="1"/>
</dbReference>
<dbReference type="PROSITE" id="PS51450">
    <property type="entry name" value="LRR"/>
    <property type="match status" value="1"/>
</dbReference>
<dbReference type="InterPro" id="IPR032675">
    <property type="entry name" value="LRR_dom_sf"/>
</dbReference>
<organism evidence="7">
    <name type="scientific">Strombidium rassoulzadegani</name>
    <dbReference type="NCBI Taxonomy" id="1082188"/>
    <lineage>
        <taxon>Eukaryota</taxon>
        <taxon>Sar</taxon>
        <taxon>Alveolata</taxon>
        <taxon>Ciliophora</taxon>
        <taxon>Intramacronucleata</taxon>
        <taxon>Spirotrichea</taxon>
        <taxon>Oligotrichia</taxon>
        <taxon>Strombidiidae</taxon>
        <taxon>Strombidium</taxon>
    </lineage>
</organism>
<keyword evidence="5" id="KW-0677">Repeat</keyword>
<feature type="compositionally biased region" description="Basic and acidic residues" evidence="6">
    <location>
        <begin position="74"/>
        <end position="96"/>
    </location>
</feature>
<evidence type="ECO:0000313" key="7">
    <source>
        <dbReference type="EMBL" id="CAE0232418.1"/>
    </source>
</evidence>
<evidence type="ECO:0000256" key="1">
    <source>
        <dbReference type="ARBA" id="ARBA00004496"/>
    </source>
</evidence>
<dbReference type="Gene3D" id="3.80.10.10">
    <property type="entry name" value="Ribonuclease Inhibitor"/>
    <property type="match status" value="1"/>
</dbReference>
<reference evidence="7" key="1">
    <citation type="submission" date="2021-01" db="EMBL/GenBank/DDBJ databases">
        <authorList>
            <person name="Corre E."/>
            <person name="Pelletier E."/>
            <person name="Niang G."/>
            <person name="Scheremetjew M."/>
            <person name="Finn R."/>
            <person name="Kale V."/>
            <person name="Holt S."/>
            <person name="Cochrane G."/>
            <person name="Meng A."/>
            <person name="Brown T."/>
            <person name="Cohen L."/>
        </authorList>
    </citation>
    <scope>NUCLEOTIDE SEQUENCE</scope>
    <source>
        <strain evidence="7">Ras09</strain>
    </source>
</reference>
<proteinExistence type="predicted"/>
<protein>
    <recommendedName>
        <fullName evidence="2">Leucine-rich repeat-containing protein 51</fullName>
    </recommendedName>
</protein>
<feature type="region of interest" description="Disordered" evidence="6">
    <location>
        <begin position="296"/>
        <end position="327"/>
    </location>
</feature>
<evidence type="ECO:0000256" key="2">
    <source>
        <dbReference type="ARBA" id="ARBA00014223"/>
    </source>
</evidence>
<dbReference type="EMBL" id="HBIA01008322">
    <property type="protein sequence ID" value="CAE0232418.1"/>
    <property type="molecule type" value="Transcribed_RNA"/>
</dbReference>
<dbReference type="AlphaFoldDB" id="A0A7S3FUK3"/>
<gene>
    <name evidence="7" type="ORF">SRAS04492_LOCUS4216</name>
</gene>
<name>A0A7S3FUK3_9SPIT</name>
<dbReference type="InterPro" id="IPR001611">
    <property type="entry name" value="Leu-rich_rpt"/>
</dbReference>
<dbReference type="PANTHER" id="PTHR46545">
    <property type="entry name" value="LEUCINE-RICH REPEAT-CONTAINING PROTEIN 51"/>
    <property type="match status" value="1"/>
</dbReference>
<keyword evidence="4" id="KW-0433">Leucine-rich repeat</keyword>
<evidence type="ECO:0000256" key="6">
    <source>
        <dbReference type="SAM" id="MobiDB-lite"/>
    </source>
</evidence>
<keyword evidence="3" id="KW-0963">Cytoplasm</keyword>
<comment type="subcellular location">
    <subcellularLocation>
        <location evidence="1">Cytoplasm</location>
    </subcellularLocation>
</comment>
<accession>A0A7S3FUK3</accession>
<sequence>MDEQDYELYVRVYDEMRLLRRKPQSQATVEGKIDHFGTPLDFSFLKLQDVQSLRKETPRAGKRKPIEKEDDEEDAKKGDALNALNEDKLDGDKPKDSKETMIIRNIQVPSIVNILATHSVSLQATKVGMIGSRKQDDGKEESQRKKEINYSVNSLFLNNNEIRDLSGLFTTLSTFVLYEPDKLQWLNLSYNYLIKVDHDILNFSQLKSLQLHGNYINDLEEIRKLNEIGTLQTLTLNGNPIEEIKGYRLFVLGLMYQRYETLKRLDTVLITKMEFDNVIVWNKHLNAKIVKRLRKLRPSKPKQPPAKEVDENAKNGVQGNSGAQAQS</sequence>
<evidence type="ECO:0000256" key="4">
    <source>
        <dbReference type="ARBA" id="ARBA00022614"/>
    </source>
</evidence>
<evidence type="ECO:0000256" key="3">
    <source>
        <dbReference type="ARBA" id="ARBA00022490"/>
    </source>
</evidence>
<evidence type="ECO:0000256" key="5">
    <source>
        <dbReference type="ARBA" id="ARBA00022737"/>
    </source>
</evidence>
<feature type="compositionally biased region" description="Polar residues" evidence="6">
    <location>
        <begin position="315"/>
        <end position="327"/>
    </location>
</feature>
<feature type="compositionally biased region" description="Basic and acidic residues" evidence="6">
    <location>
        <begin position="53"/>
        <end position="67"/>
    </location>
</feature>
<dbReference type="GO" id="GO:0005737">
    <property type="term" value="C:cytoplasm"/>
    <property type="evidence" value="ECO:0007669"/>
    <property type="project" value="UniProtKB-SubCell"/>
</dbReference>
<dbReference type="PANTHER" id="PTHR46545:SF1">
    <property type="entry name" value="LEUCINE-RICH REPEAT-CONTAINING PROTEIN 51"/>
    <property type="match status" value="1"/>
</dbReference>
<feature type="region of interest" description="Disordered" evidence="6">
    <location>
        <begin position="53"/>
        <end position="96"/>
    </location>
</feature>